<reference evidence="2" key="1">
    <citation type="submission" date="2017-05" db="UniProtKB">
        <authorList>
            <consortium name="EnsemblMetazoa"/>
        </authorList>
    </citation>
    <scope>IDENTIFICATION</scope>
</reference>
<keyword evidence="1" id="KW-0812">Transmembrane</keyword>
<sequence>MIEMHRQLKAAVPHPELRTESFPLVLLGIRTAVKEDLHDSPAELVYCTTIRLPGEFFSPNHSLLLSESSDYVARLKYYIRSLSLTPKPLQHPYDGPYKVLENTEKYDVININGTLDTISIDPLKLAYIDKTSTLLPNHDSLITHTHHFTSSSTPLTTAHLETTVLTWIPTLIVWRPTVLAWIPTILILIDAFVFLID</sequence>
<protein>
    <submittedName>
        <fullName evidence="2">Uncharacterized protein</fullName>
    </submittedName>
</protein>
<dbReference type="EnsemblMetazoa" id="Aqu2.1.16320_001">
    <property type="protein sequence ID" value="Aqu2.1.16320_001"/>
    <property type="gene ID" value="Aqu2.1.16320"/>
</dbReference>
<dbReference type="PANTHER" id="PTHR38681">
    <property type="entry name" value="RETROVIRUS-RELATED POL POLYPROTEIN FROM TRANSPOSON 412-LIKE PROTEIN-RELATED"/>
    <property type="match status" value="1"/>
</dbReference>
<proteinExistence type="predicted"/>
<dbReference type="InParanoid" id="A0A1X7TNE8"/>
<evidence type="ECO:0000256" key="1">
    <source>
        <dbReference type="SAM" id="Phobius"/>
    </source>
</evidence>
<keyword evidence="1" id="KW-0472">Membrane</keyword>
<dbReference type="AlphaFoldDB" id="A0A1X7TNE8"/>
<name>A0A1X7TNE8_AMPQE</name>
<dbReference type="OrthoDB" id="775972at2759"/>
<dbReference type="PANTHER" id="PTHR38681:SF1">
    <property type="entry name" value="RETROVIRUS-RELATED POL POLYPROTEIN FROM TRANSPOSON 412-LIKE PROTEIN"/>
    <property type="match status" value="1"/>
</dbReference>
<organism evidence="2">
    <name type="scientific">Amphimedon queenslandica</name>
    <name type="common">Sponge</name>
    <dbReference type="NCBI Taxonomy" id="400682"/>
    <lineage>
        <taxon>Eukaryota</taxon>
        <taxon>Metazoa</taxon>
        <taxon>Porifera</taxon>
        <taxon>Demospongiae</taxon>
        <taxon>Heteroscleromorpha</taxon>
        <taxon>Haplosclerida</taxon>
        <taxon>Niphatidae</taxon>
        <taxon>Amphimedon</taxon>
    </lineage>
</organism>
<accession>A0A1X7TNE8</accession>
<keyword evidence="1" id="KW-1133">Transmembrane helix</keyword>
<evidence type="ECO:0000313" key="2">
    <source>
        <dbReference type="EnsemblMetazoa" id="Aqu2.1.16320_001"/>
    </source>
</evidence>
<feature type="transmembrane region" description="Helical" evidence="1">
    <location>
        <begin position="178"/>
        <end position="196"/>
    </location>
</feature>